<evidence type="ECO:0000256" key="1">
    <source>
        <dbReference type="SAM" id="MobiDB-lite"/>
    </source>
</evidence>
<proteinExistence type="predicted"/>
<comment type="caution">
    <text evidence="2">The sequence shown here is derived from an EMBL/GenBank/DDBJ whole genome shotgun (WGS) entry which is preliminary data.</text>
</comment>
<dbReference type="OrthoDB" id="5378679at2759"/>
<dbReference type="SUPFAM" id="SSF50249">
    <property type="entry name" value="Nucleic acid-binding proteins"/>
    <property type="match status" value="1"/>
</dbReference>
<dbReference type="Gene3D" id="2.40.50.140">
    <property type="entry name" value="Nucleic acid-binding proteins"/>
    <property type="match status" value="1"/>
</dbReference>
<dbReference type="EMBL" id="JAESVG020000006">
    <property type="protein sequence ID" value="KAG8626334.1"/>
    <property type="molecule type" value="Genomic_DNA"/>
</dbReference>
<feature type="region of interest" description="Disordered" evidence="1">
    <location>
        <begin position="328"/>
        <end position="362"/>
    </location>
</feature>
<organism evidence="2 3">
    <name type="scientific">Elsinoe batatas</name>
    <dbReference type="NCBI Taxonomy" id="2601811"/>
    <lineage>
        <taxon>Eukaryota</taxon>
        <taxon>Fungi</taxon>
        <taxon>Dikarya</taxon>
        <taxon>Ascomycota</taxon>
        <taxon>Pezizomycotina</taxon>
        <taxon>Dothideomycetes</taxon>
        <taxon>Dothideomycetidae</taxon>
        <taxon>Myriangiales</taxon>
        <taxon>Elsinoaceae</taxon>
        <taxon>Elsinoe</taxon>
    </lineage>
</organism>
<evidence type="ECO:0000313" key="3">
    <source>
        <dbReference type="Proteomes" id="UP000809789"/>
    </source>
</evidence>
<dbReference type="InterPro" id="IPR012340">
    <property type="entry name" value="NA-bd_OB-fold"/>
</dbReference>
<gene>
    <name evidence="2" type="ORF">KVT40_005279</name>
</gene>
<dbReference type="AlphaFoldDB" id="A0A8K0L0T7"/>
<dbReference type="Proteomes" id="UP000809789">
    <property type="component" value="Unassembled WGS sequence"/>
</dbReference>
<keyword evidence="3" id="KW-1185">Reference proteome</keyword>
<protein>
    <submittedName>
        <fullName evidence="2">Uncharacterized protein</fullName>
    </submittedName>
</protein>
<reference evidence="2" key="1">
    <citation type="submission" date="2021-07" db="EMBL/GenBank/DDBJ databases">
        <title>Elsinoe batatas strain:CRI-CJ2 Genome sequencing and assembly.</title>
        <authorList>
            <person name="Huang L."/>
        </authorList>
    </citation>
    <scope>NUCLEOTIDE SEQUENCE</scope>
    <source>
        <strain evidence="2">CRI-CJ2</strain>
    </source>
</reference>
<evidence type="ECO:0000313" key="2">
    <source>
        <dbReference type="EMBL" id="KAG8626334.1"/>
    </source>
</evidence>
<sequence>MSVKVKFLTGAPSSTDLTWNEHDLLNGLLPPFILEIQTATTPSAPSPALSTRANWRHVNLNGEVFAESPLQHKQSKVPHIRPFSSIIETSDDFIEHSLAILDALQSSQLAPHEQADLTADEESTFLTNESFTSSLDGSITSPGFIASTTPLSRQPLKPIRSLITPLNLIPSAKHLLRSRPQTITVNLIVGIISISTPRTVHVKRGSYNMEILEMTVGDETKAGFSVSIWMTPQASGQQTSSKADLRTSVKLLRPGNVVYIGRLALADFNGQVFGQSLNRKSSGVVTSFVALDAAVMARSILHDPEVVAKTERVSAWVDEFVGSRNGQARKRKLDNARSEQPVKSTRTARVKNREWLPYDSPG</sequence>
<name>A0A8K0L0T7_9PEZI</name>
<accession>A0A8K0L0T7</accession>